<reference evidence="1" key="2">
    <citation type="submission" date="2023-05" db="EMBL/GenBank/DDBJ databases">
        <authorList>
            <consortium name="Lawrence Berkeley National Laboratory"/>
            <person name="Steindorff A."/>
            <person name="Hensen N."/>
            <person name="Bonometti L."/>
            <person name="Westerberg I."/>
            <person name="Brannstrom I.O."/>
            <person name="Guillou S."/>
            <person name="Cros-Aarteil S."/>
            <person name="Calhoun S."/>
            <person name="Haridas S."/>
            <person name="Kuo A."/>
            <person name="Mondo S."/>
            <person name="Pangilinan J."/>
            <person name="Riley R."/>
            <person name="Labutti K."/>
            <person name="Andreopoulos B."/>
            <person name="Lipzen A."/>
            <person name="Chen C."/>
            <person name="Yanf M."/>
            <person name="Daum C."/>
            <person name="Ng V."/>
            <person name="Clum A."/>
            <person name="Ohm R."/>
            <person name="Martin F."/>
            <person name="Silar P."/>
            <person name="Natvig D."/>
            <person name="Lalanne C."/>
            <person name="Gautier V."/>
            <person name="Ament-Velasquez S.L."/>
            <person name="Kruys A."/>
            <person name="Hutchinson M.I."/>
            <person name="Powell A.J."/>
            <person name="Barry K."/>
            <person name="Miller A.N."/>
            <person name="Grigoriev I.V."/>
            <person name="Debuchy R."/>
            <person name="Gladieux P."/>
            <person name="Thoren M.H."/>
            <person name="Johannesson H."/>
        </authorList>
    </citation>
    <scope>NUCLEOTIDE SEQUENCE</scope>
    <source>
        <strain evidence="1">CBS 892.96</strain>
    </source>
</reference>
<reference evidence="1" key="1">
    <citation type="journal article" date="2023" name="Mol. Phylogenet. Evol.">
        <title>Genome-scale phylogeny and comparative genomics of the fungal order Sordariales.</title>
        <authorList>
            <person name="Hensen N."/>
            <person name="Bonometti L."/>
            <person name="Westerberg I."/>
            <person name="Brannstrom I.O."/>
            <person name="Guillou S."/>
            <person name="Cros-Aarteil S."/>
            <person name="Calhoun S."/>
            <person name="Haridas S."/>
            <person name="Kuo A."/>
            <person name="Mondo S."/>
            <person name="Pangilinan J."/>
            <person name="Riley R."/>
            <person name="LaButti K."/>
            <person name="Andreopoulos B."/>
            <person name="Lipzen A."/>
            <person name="Chen C."/>
            <person name="Yan M."/>
            <person name="Daum C."/>
            <person name="Ng V."/>
            <person name="Clum A."/>
            <person name="Steindorff A."/>
            <person name="Ohm R.A."/>
            <person name="Martin F."/>
            <person name="Silar P."/>
            <person name="Natvig D.O."/>
            <person name="Lalanne C."/>
            <person name="Gautier V."/>
            <person name="Ament-Velasquez S.L."/>
            <person name="Kruys A."/>
            <person name="Hutchinson M.I."/>
            <person name="Powell A.J."/>
            <person name="Barry K."/>
            <person name="Miller A.N."/>
            <person name="Grigoriev I.V."/>
            <person name="Debuchy R."/>
            <person name="Gladieux P."/>
            <person name="Hiltunen Thoren M."/>
            <person name="Johannesson H."/>
        </authorList>
    </citation>
    <scope>NUCLEOTIDE SEQUENCE</scope>
    <source>
        <strain evidence="1">CBS 892.96</strain>
    </source>
</reference>
<dbReference type="SUPFAM" id="SSF51735">
    <property type="entry name" value="NAD(P)-binding Rossmann-fold domains"/>
    <property type="match status" value="1"/>
</dbReference>
<evidence type="ECO:0000313" key="1">
    <source>
        <dbReference type="EMBL" id="KAK4174613.1"/>
    </source>
</evidence>
<comment type="caution">
    <text evidence="1">The sequence shown here is derived from an EMBL/GenBank/DDBJ whole genome shotgun (WGS) entry which is preliminary data.</text>
</comment>
<dbReference type="InterPro" id="IPR036291">
    <property type="entry name" value="NAD(P)-bd_dom_sf"/>
</dbReference>
<keyword evidence="2" id="KW-1185">Reference proteome</keyword>
<dbReference type="Proteomes" id="UP001302321">
    <property type="component" value="Unassembled WGS sequence"/>
</dbReference>
<organism evidence="1 2">
    <name type="scientific">Triangularia setosa</name>
    <dbReference type="NCBI Taxonomy" id="2587417"/>
    <lineage>
        <taxon>Eukaryota</taxon>
        <taxon>Fungi</taxon>
        <taxon>Dikarya</taxon>
        <taxon>Ascomycota</taxon>
        <taxon>Pezizomycotina</taxon>
        <taxon>Sordariomycetes</taxon>
        <taxon>Sordariomycetidae</taxon>
        <taxon>Sordariales</taxon>
        <taxon>Podosporaceae</taxon>
        <taxon>Triangularia</taxon>
    </lineage>
</organism>
<protein>
    <submittedName>
        <fullName evidence="1">Uncharacterized protein</fullName>
    </submittedName>
</protein>
<gene>
    <name evidence="1" type="ORF">QBC36DRAFT_347789</name>
</gene>
<proteinExistence type="predicted"/>
<sequence length="354" mass="37982">MTSLTILSSHIPPLAGKTAIITGGSSEITLSTALLLTGKGCSKVVILDPEHNDSMEPDPSIPSCMAFLKVDVRKWKELKTAVEEKVKEVDYAFYVPGPERILFEVGGEGDDQEGGDTEGVGMDWAREVRTVGNFVRVCWGVMSRPAEQSCGKLRDLKGKGGSIVICVPGGADGYMACHVLPPVGMPGEGVMDGCAGAAILGMIRSLRTVTIQDGVAINGVAVGPTVSPTSNAMPLATPLPPLTPGVRLERLPTKTADEVALALVFSATATQTRKVEVYGKEKDSDVFSVKKEDKQWNGRVIFTAGSSPMTYAEVEEGLADLRGWWLGQGNVRMVRMQQAIGDFRPFEVDHKWEF</sequence>
<accession>A0AAN6W450</accession>
<name>A0AAN6W450_9PEZI</name>
<dbReference type="AlphaFoldDB" id="A0AAN6W450"/>
<dbReference type="EMBL" id="MU866273">
    <property type="protein sequence ID" value="KAK4174613.1"/>
    <property type="molecule type" value="Genomic_DNA"/>
</dbReference>
<dbReference type="Gene3D" id="3.40.50.720">
    <property type="entry name" value="NAD(P)-binding Rossmann-like Domain"/>
    <property type="match status" value="1"/>
</dbReference>
<evidence type="ECO:0000313" key="2">
    <source>
        <dbReference type="Proteomes" id="UP001302321"/>
    </source>
</evidence>